<evidence type="ECO:0000256" key="7">
    <source>
        <dbReference type="ARBA" id="ARBA00023004"/>
    </source>
</evidence>
<keyword evidence="9" id="KW-0234">DNA repair</keyword>
<keyword evidence="5" id="KW-0227">DNA damage</keyword>
<keyword evidence="6" id="KW-0378">Hydrolase</keyword>
<dbReference type="NCBIfam" id="TIGR03914">
    <property type="entry name" value="UDG_fam_dom"/>
    <property type="match status" value="1"/>
</dbReference>
<evidence type="ECO:0000256" key="3">
    <source>
        <dbReference type="ARBA" id="ARBA00022485"/>
    </source>
</evidence>
<evidence type="ECO:0000256" key="10">
    <source>
        <dbReference type="SAM" id="MobiDB-lite"/>
    </source>
</evidence>
<evidence type="ECO:0000256" key="6">
    <source>
        <dbReference type="ARBA" id="ARBA00022801"/>
    </source>
</evidence>
<dbReference type="GO" id="GO:0046872">
    <property type="term" value="F:metal ion binding"/>
    <property type="evidence" value="ECO:0007669"/>
    <property type="project" value="UniProtKB-KW"/>
</dbReference>
<protein>
    <recommendedName>
        <fullName evidence="2">Type-4 uracil-DNA glycosylase</fullName>
    </recommendedName>
</protein>
<dbReference type="InterPro" id="IPR005273">
    <property type="entry name" value="Ura-DNA_glyco_family4"/>
</dbReference>
<feature type="domain" description="Uracil-DNA glycosylase-like" evidence="11">
    <location>
        <begin position="42"/>
        <end position="202"/>
    </location>
</feature>
<evidence type="ECO:0000256" key="1">
    <source>
        <dbReference type="ARBA" id="ARBA00006521"/>
    </source>
</evidence>
<dbReference type="Proteomes" id="UP000645612">
    <property type="component" value="Unassembled WGS sequence"/>
</dbReference>
<organism evidence="12 13">
    <name type="scientific">Burkholderia cepacia</name>
    <name type="common">Pseudomonas cepacia</name>
    <dbReference type="NCBI Taxonomy" id="292"/>
    <lineage>
        <taxon>Bacteria</taxon>
        <taxon>Pseudomonadati</taxon>
        <taxon>Pseudomonadota</taxon>
        <taxon>Betaproteobacteria</taxon>
        <taxon>Burkholderiales</taxon>
        <taxon>Burkholderiaceae</taxon>
        <taxon>Burkholderia</taxon>
        <taxon>Burkholderia cepacia complex</taxon>
    </lineage>
</organism>
<keyword evidence="8" id="KW-0411">Iron-sulfur</keyword>
<dbReference type="AlphaFoldDB" id="A0A8I1DLM8"/>
<dbReference type="GO" id="GO:0006281">
    <property type="term" value="P:DNA repair"/>
    <property type="evidence" value="ECO:0007669"/>
    <property type="project" value="UniProtKB-KW"/>
</dbReference>
<dbReference type="SMART" id="SM00986">
    <property type="entry name" value="UDG"/>
    <property type="match status" value="1"/>
</dbReference>
<evidence type="ECO:0000256" key="2">
    <source>
        <dbReference type="ARBA" id="ARBA00019403"/>
    </source>
</evidence>
<evidence type="ECO:0000256" key="4">
    <source>
        <dbReference type="ARBA" id="ARBA00022723"/>
    </source>
</evidence>
<sequence length="224" mass="24266">MTHKPPPAPASPPAATDDDDAPTTLGACRRCALWEHATQPVPGAGPRDASIMLVGEQPGDQEDRAGVPFVGAAGRLLDRALDEAGVERTRVYLTNAVKHFKWEPRGKRRLHKTPAQREVAACRYWLERELDAVRPRVVVALGATALRAVLQDNDATLERTRAPVRTAGGQLVVATFHPSYVLRTRGADSREHAYRTLVDALRTASDLAHDTRRGGGRDAHGNAG</sequence>
<dbReference type="SUPFAM" id="SSF52141">
    <property type="entry name" value="Uracil-DNA glycosylase-like"/>
    <property type="match status" value="1"/>
</dbReference>
<feature type="region of interest" description="Disordered" evidence="10">
    <location>
        <begin position="1"/>
        <end position="23"/>
    </location>
</feature>
<dbReference type="GO" id="GO:0097506">
    <property type="term" value="F:deaminated base DNA N-glycosylase activity"/>
    <property type="evidence" value="ECO:0007669"/>
    <property type="project" value="UniProtKB-ARBA"/>
</dbReference>
<dbReference type="PANTHER" id="PTHR33693:SF9">
    <property type="entry name" value="TYPE-4 URACIL-DNA GLYCOSYLASE"/>
    <property type="match status" value="1"/>
</dbReference>
<keyword evidence="3" id="KW-0004">4Fe-4S</keyword>
<dbReference type="EMBL" id="JAEDXG010000007">
    <property type="protein sequence ID" value="MBH9696820.1"/>
    <property type="molecule type" value="Genomic_DNA"/>
</dbReference>
<dbReference type="PANTHER" id="PTHR33693">
    <property type="entry name" value="TYPE-5 URACIL-DNA GLYCOSYLASE"/>
    <property type="match status" value="1"/>
</dbReference>
<feature type="compositionally biased region" description="Pro residues" evidence="10">
    <location>
        <begin position="1"/>
        <end position="12"/>
    </location>
</feature>
<evidence type="ECO:0000313" key="12">
    <source>
        <dbReference type="EMBL" id="MBH9696820.1"/>
    </source>
</evidence>
<evidence type="ECO:0000256" key="9">
    <source>
        <dbReference type="ARBA" id="ARBA00023204"/>
    </source>
</evidence>
<name>A0A8I1DLM8_BURCE</name>
<accession>A0A8I1DLM8</accession>
<reference evidence="12" key="1">
    <citation type="submission" date="2020-12" db="EMBL/GenBank/DDBJ databases">
        <title>Burkholderia cepacia complex in Mexico.</title>
        <authorList>
            <person name="Estrada P."/>
        </authorList>
    </citation>
    <scope>NUCLEOTIDE SEQUENCE</scope>
    <source>
        <strain evidence="12">871</strain>
    </source>
</reference>
<dbReference type="InterPro" id="IPR005122">
    <property type="entry name" value="Uracil-DNA_glycosylase-like"/>
</dbReference>
<dbReference type="Gene3D" id="3.40.470.10">
    <property type="entry name" value="Uracil-DNA glycosylase-like domain"/>
    <property type="match status" value="1"/>
</dbReference>
<dbReference type="InterPro" id="IPR036895">
    <property type="entry name" value="Uracil-DNA_glycosylase-like_sf"/>
</dbReference>
<dbReference type="NCBIfam" id="TIGR00758">
    <property type="entry name" value="UDG_fam4"/>
    <property type="match status" value="1"/>
</dbReference>
<dbReference type="GO" id="GO:0051539">
    <property type="term" value="F:4 iron, 4 sulfur cluster binding"/>
    <property type="evidence" value="ECO:0007669"/>
    <property type="project" value="UniProtKB-KW"/>
</dbReference>
<gene>
    <name evidence="12" type="ORF">JAO13_10255</name>
</gene>
<evidence type="ECO:0000256" key="5">
    <source>
        <dbReference type="ARBA" id="ARBA00022763"/>
    </source>
</evidence>
<proteinExistence type="inferred from homology"/>
<dbReference type="InterPro" id="IPR051536">
    <property type="entry name" value="UDG_Type-4/5"/>
</dbReference>
<dbReference type="SMART" id="SM00987">
    <property type="entry name" value="UreE_C"/>
    <property type="match status" value="1"/>
</dbReference>
<dbReference type="RefSeq" id="WP_176130784.1">
    <property type="nucleotide sequence ID" value="NZ_CADDZZ010000012.1"/>
</dbReference>
<evidence type="ECO:0000259" key="11">
    <source>
        <dbReference type="SMART" id="SM00986"/>
    </source>
</evidence>
<comment type="similarity">
    <text evidence="1">Belongs to the uracil-DNA glycosylase (UDG) superfamily. Type 4 (UDGa) family.</text>
</comment>
<evidence type="ECO:0000256" key="8">
    <source>
        <dbReference type="ARBA" id="ARBA00023014"/>
    </source>
</evidence>
<dbReference type="CDD" id="cd10030">
    <property type="entry name" value="UDG-F4_TTUDGA_SPO1dp_like"/>
    <property type="match status" value="1"/>
</dbReference>
<keyword evidence="7" id="KW-0408">Iron</keyword>
<comment type="caution">
    <text evidence="12">The sequence shown here is derived from an EMBL/GenBank/DDBJ whole genome shotgun (WGS) entry which is preliminary data.</text>
</comment>
<dbReference type="Pfam" id="PF03167">
    <property type="entry name" value="UDG"/>
    <property type="match status" value="1"/>
</dbReference>
<keyword evidence="4" id="KW-0479">Metal-binding</keyword>
<evidence type="ECO:0000313" key="13">
    <source>
        <dbReference type="Proteomes" id="UP000645612"/>
    </source>
</evidence>